<proteinExistence type="predicted"/>
<evidence type="ECO:0000256" key="1">
    <source>
        <dbReference type="SAM" id="MobiDB-lite"/>
    </source>
</evidence>
<evidence type="ECO:0008006" key="5">
    <source>
        <dbReference type="Google" id="ProtNLM"/>
    </source>
</evidence>
<feature type="region of interest" description="Disordered" evidence="1">
    <location>
        <begin position="41"/>
        <end position="77"/>
    </location>
</feature>
<keyword evidence="2" id="KW-0732">Signal</keyword>
<sequence length="77" mass="8394">MNAIRAYALFFVAIFFSGLMQLSNGQAVVLTTSKYLQKDSLERKGTSSIDHGVQTSASKGRGKSVRPQQATTEDKKP</sequence>
<comment type="caution">
    <text evidence="3">The sequence shown here is derived from an EMBL/GenBank/DDBJ whole genome shotgun (WGS) entry which is preliminary data.</text>
</comment>
<gene>
    <name evidence="3" type="ORF">HPP92_022949</name>
</gene>
<name>A0A835UDN7_VANPL</name>
<evidence type="ECO:0000313" key="3">
    <source>
        <dbReference type="EMBL" id="KAG0457792.1"/>
    </source>
</evidence>
<dbReference type="EMBL" id="JADCNL010000012">
    <property type="protein sequence ID" value="KAG0457792.1"/>
    <property type="molecule type" value="Genomic_DNA"/>
</dbReference>
<dbReference type="OrthoDB" id="771519at2759"/>
<feature type="compositionally biased region" description="Polar residues" evidence="1">
    <location>
        <begin position="46"/>
        <end position="58"/>
    </location>
</feature>
<reference evidence="3 4" key="1">
    <citation type="journal article" date="2020" name="Nat. Food">
        <title>A phased Vanilla planifolia genome enables genetic improvement of flavour and production.</title>
        <authorList>
            <person name="Hasing T."/>
            <person name="Tang H."/>
            <person name="Brym M."/>
            <person name="Khazi F."/>
            <person name="Huang T."/>
            <person name="Chambers A.H."/>
        </authorList>
    </citation>
    <scope>NUCLEOTIDE SEQUENCE [LARGE SCALE GENOMIC DNA]</scope>
    <source>
        <tissue evidence="3">Leaf</tissue>
    </source>
</reference>
<evidence type="ECO:0000256" key="2">
    <source>
        <dbReference type="SAM" id="SignalP"/>
    </source>
</evidence>
<evidence type="ECO:0000313" key="4">
    <source>
        <dbReference type="Proteomes" id="UP000636800"/>
    </source>
</evidence>
<dbReference type="Proteomes" id="UP000636800">
    <property type="component" value="Chromosome 12"/>
</dbReference>
<keyword evidence="4" id="KW-1185">Reference proteome</keyword>
<protein>
    <recommendedName>
        <fullName evidence="5">Secreted protein</fullName>
    </recommendedName>
</protein>
<dbReference type="AlphaFoldDB" id="A0A835UDN7"/>
<organism evidence="3 4">
    <name type="scientific">Vanilla planifolia</name>
    <name type="common">Vanilla</name>
    <dbReference type="NCBI Taxonomy" id="51239"/>
    <lineage>
        <taxon>Eukaryota</taxon>
        <taxon>Viridiplantae</taxon>
        <taxon>Streptophyta</taxon>
        <taxon>Embryophyta</taxon>
        <taxon>Tracheophyta</taxon>
        <taxon>Spermatophyta</taxon>
        <taxon>Magnoliopsida</taxon>
        <taxon>Liliopsida</taxon>
        <taxon>Asparagales</taxon>
        <taxon>Orchidaceae</taxon>
        <taxon>Vanilloideae</taxon>
        <taxon>Vanilleae</taxon>
        <taxon>Vanilla</taxon>
    </lineage>
</organism>
<feature type="signal peptide" evidence="2">
    <location>
        <begin position="1"/>
        <end position="25"/>
    </location>
</feature>
<accession>A0A835UDN7</accession>
<feature type="chain" id="PRO_5032373756" description="Secreted protein" evidence="2">
    <location>
        <begin position="26"/>
        <end position="77"/>
    </location>
</feature>